<dbReference type="SMART" id="SM00042">
    <property type="entry name" value="CUB"/>
    <property type="match status" value="6"/>
</dbReference>
<dbReference type="FunFam" id="2.40.10.10:FF:000002">
    <property type="entry name" value="Transmembrane protease serine"/>
    <property type="match status" value="1"/>
</dbReference>
<evidence type="ECO:0000313" key="10">
    <source>
        <dbReference type="Proteomes" id="UP000034805"/>
    </source>
</evidence>
<dbReference type="Gene3D" id="2.60.120.290">
    <property type="entry name" value="Spermadhesin, CUB domain"/>
    <property type="match status" value="6"/>
</dbReference>
<evidence type="ECO:0000256" key="1">
    <source>
        <dbReference type="ARBA" id="ARBA00022737"/>
    </source>
</evidence>
<keyword evidence="1" id="KW-0677">Repeat</keyword>
<comment type="similarity">
    <text evidence="3">Belongs to the peptidase S1 family. CLIP subfamily.</text>
</comment>
<dbReference type="InterPro" id="IPR018114">
    <property type="entry name" value="TRYPSIN_HIS"/>
</dbReference>
<dbReference type="InterPro" id="IPR001254">
    <property type="entry name" value="Trypsin_dom"/>
</dbReference>
<dbReference type="PROSITE" id="PS00134">
    <property type="entry name" value="TRYPSIN_HIS"/>
    <property type="match status" value="1"/>
</dbReference>
<keyword evidence="5" id="KW-0645">Protease</keyword>
<dbReference type="InterPro" id="IPR035914">
    <property type="entry name" value="Sperma_CUB_dom_sf"/>
</dbReference>
<dbReference type="Pfam" id="PF00431">
    <property type="entry name" value="CUB"/>
    <property type="match status" value="6"/>
</dbReference>
<keyword evidence="5" id="KW-0720">Serine protease</keyword>
<keyword evidence="6" id="KW-1133">Transmembrane helix</keyword>
<feature type="domain" description="CUB" evidence="7">
    <location>
        <begin position="512"/>
        <end position="627"/>
    </location>
</feature>
<dbReference type="PROSITE" id="PS01180">
    <property type="entry name" value="CUB"/>
    <property type="match status" value="6"/>
</dbReference>
<feature type="domain" description="CUB" evidence="7">
    <location>
        <begin position="931"/>
        <end position="1041"/>
    </location>
</feature>
<proteinExistence type="inferred from homology"/>
<organism evidence="9 10">
    <name type="scientific">Scleropages formosus</name>
    <name type="common">Asian bonytongue</name>
    <name type="synonym">Osteoglossum formosum</name>
    <dbReference type="NCBI Taxonomy" id="113540"/>
    <lineage>
        <taxon>Eukaryota</taxon>
        <taxon>Metazoa</taxon>
        <taxon>Chordata</taxon>
        <taxon>Craniata</taxon>
        <taxon>Vertebrata</taxon>
        <taxon>Euteleostomi</taxon>
        <taxon>Actinopterygii</taxon>
        <taxon>Neopterygii</taxon>
        <taxon>Teleostei</taxon>
        <taxon>Osteoglossocephala</taxon>
        <taxon>Osteoglossomorpha</taxon>
        <taxon>Osteoglossiformes</taxon>
        <taxon>Osteoglossidae</taxon>
        <taxon>Scleropages</taxon>
    </lineage>
</organism>
<feature type="domain" description="CUB" evidence="7">
    <location>
        <begin position="390"/>
        <end position="501"/>
    </location>
</feature>
<dbReference type="Gene3D" id="2.40.10.10">
    <property type="entry name" value="Trypsin-like serine proteases"/>
    <property type="match status" value="3"/>
</dbReference>
<evidence type="ECO:0000259" key="8">
    <source>
        <dbReference type="PROSITE" id="PS50240"/>
    </source>
</evidence>
<feature type="domain" description="CUB" evidence="7">
    <location>
        <begin position="275"/>
        <end position="386"/>
    </location>
</feature>
<accession>A0A0P7VEG2</accession>
<feature type="transmembrane region" description="Helical" evidence="6">
    <location>
        <begin position="113"/>
        <end position="133"/>
    </location>
</feature>
<feature type="non-terminal residue" evidence="9">
    <location>
        <position position="1"/>
    </location>
</feature>
<evidence type="ECO:0000256" key="5">
    <source>
        <dbReference type="RuleBase" id="RU363034"/>
    </source>
</evidence>
<feature type="domain" description="Peptidase S1" evidence="8">
    <location>
        <begin position="667"/>
        <end position="920"/>
    </location>
</feature>
<dbReference type="CDD" id="cd00041">
    <property type="entry name" value="CUB"/>
    <property type="match status" value="6"/>
</dbReference>
<protein>
    <submittedName>
        <fullName evidence="9">Ovochymase-2-like</fullName>
    </submittedName>
</protein>
<keyword evidence="5" id="KW-0378">Hydrolase</keyword>
<sequence length="1543" mass="168052">VGIGSEVGIPLCSTSPANNRQDVYNLKHDISGSHHRPPPPFRFPVLIPYRWKQAVMFLAAGYEFPSAVTAGGPVDTGCRKVTVPTYCNCGIMGKRTAEGHRKDKGLTTLEKSLIFLFVLLTVVCVGLVVLYVLEKDGGGEYLALNSGSSVDSTCSGTQQLAGLSGEFASGNYPSSYDNGQSCSWDITVNPDKVIHLWFEDFSLEESLSCSADFVSVKDSLGIFGKFCGYSNPKPLVTLGNHLVVYFDSNDRGTDKGFKARYKAVTPDSTAEIVGAGGFLEGDHGELQTPGFPGKNYENGAVYQWRVTVPAGEKVRLSFSTFDLVPDACGDFVDVFDGYGDGSARLGRFCGGKVPGPVVSSGNTMTVRFTTDGTHTAQGFHGIYTVANSGCASDSEQSGRKGVISSKGFPEPYPANLECAWTIRVSQGLLVKLEVTDMAVVGEAGQCGADYLLVSDSLQSLGSHCGFILPPVLISSSNELSLSFQSDARLADRGFSAKWEAVYPEDIGEIQGCGGASRETTGVIKSQNWPANYPGNSQCLWRIEVPPGEKITLNFTYFDVEEAGILIRRCYDEVVVYDGATPGAKKYGPYCGSKLPPSIHTTGNTLLVRFHADFFTEAKGFRAYWTTDALRPEPTEPPPLPNPWDNIPIDWPSTCGKPTIAPVVGTRIVNGELAKPHSWPWQVSMQVWPASQQTPKFSHTCGGTLIHRNWVLTAAHCFIRYADELQRWRMCLGKHNLTFEEPGEKCLGVRGIYRHEGFRYPQVPTVEFDIALVRLDGEVVPSDHIGYACLPPLEEMLPKDKKCYATGWGDETGNSMAPKAAETLNQVALPVISYETCKRMDYWWFQVKPSMICCGYTKPDELKSVCQGDSGGPLVCQDTPGGPWEVHGITSFGPIGCIMDKKPSVFTRSSAYISWMENVIRKDIYDLHTSGCGGPMDLVGSGGSLSSMNHPGFYSNGAQCRWSIQAPAGKLVHLRFETFSLEDSQLCISDKVNISDQIGSLGTHCASGVPADLVSTGETLTLQFSSNGRVVDIGFLVTWRAVDPVDIPGVAQCGGHFTGEHGEIVSPGWPTANYPPRQVCTWRIAVPSAKSIYISFTDFQLQAKNLLGACVDYVEVYEGEGAGWTRLGLFLPRPRQMSAITTFAVYRTGAFCGSLVPPTLNITGNTAVIRFISNHAGQEKGFQGYWTTDPSVIPQLTNPWDDISDPRKQAIEQRGGRTALLALAGVPAGEPGMRHTVEVRVLSPTPTLTLSWELLACRLILFDYPSGPSVPHHGLPARVRGLLNSPGVDSDSSLLLHRVSEDKPRWAHVGSGMTFRVRISGANLPFAASACRLSESNMWRACLGKHHASPAEEPAEVCYFVDRIVTHHSYSYPQDYDISNDIALVHLAQKAYTTREISPICLPEDDKVLPEGTRCYVTGWGDARGEVFSMVSRPLTQAALPLVSLETCRQPQYWWDGVWSSMICAGYESPDEFKSACQGDSGGPLVCRPEGGISTWELHGVVTFGPRSCAKDSKPSVFTRVSAFSRWIRGEIERFAHERSSLAN</sequence>
<dbReference type="InterPro" id="IPR043504">
    <property type="entry name" value="Peptidase_S1_PA_chymotrypsin"/>
</dbReference>
<dbReference type="FunFam" id="2.40.10.10:FF:000165">
    <property type="entry name" value="Trypsin-like serine protease"/>
    <property type="match status" value="1"/>
</dbReference>
<dbReference type="InterPro" id="IPR033116">
    <property type="entry name" value="TRYPSIN_SER"/>
</dbReference>
<dbReference type="SMART" id="SM00020">
    <property type="entry name" value="Tryp_SPc"/>
    <property type="match status" value="2"/>
</dbReference>
<dbReference type="InterPro" id="IPR000859">
    <property type="entry name" value="CUB_dom"/>
</dbReference>
<dbReference type="SUPFAM" id="SSF49854">
    <property type="entry name" value="Spermadhesin, CUB domain"/>
    <property type="match status" value="6"/>
</dbReference>
<dbReference type="InterPro" id="IPR001314">
    <property type="entry name" value="Peptidase_S1A"/>
</dbReference>
<evidence type="ECO:0000256" key="4">
    <source>
        <dbReference type="PROSITE-ProRule" id="PRU00059"/>
    </source>
</evidence>
<dbReference type="EMBL" id="JARO02002866">
    <property type="protein sequence ID" value="KPP71736.1"/>
    <property type="molecule type" value="Genomic_DNA"/>
</dbReference>
<evidence type="ECO:0000259" key="7">
    <source>
        <dbReference type="PROSITE" id="PS01180"/>
    </source>
</evidence>
<dbReference type="InterPro" id="IPR009003">
    <property type="entry name" value="Peptidase_S1_PA"/>
</dbReference>
<dbReference type="Proteomes" id="UP000034805">
    <property type="component" value="Unassembled WGS sequence"/>
</dbReference>
<dbReference type="PROSITE" id="PS50240">
    <property type="entry name" value="TRYPSIN_DOM"/>
    <property type="match status" value="2"/>
</dbReference>
<dbReference type="STRING" id="113540.ENSSFOP00015027168"/>
<dbReference type="Pfam" id="PF00089">
    <property type="entry name" value="Trypsin"/>
    <property type="match status" value="2"/>
</dbReference>
<dbReference type="FunFam" id="2.60.120.290:FF:000005">
    <property type="entry name" value="Procollagen C-endopeptidase enhancer 1"/>
    <property type="match status" value="4"/>
</dbReference>
<dbReference type="GO" id="GO:0006508">
    <property type="term" value="P:proteolysis"/>
    <property type="evidence" value="ECO:0007669"/>
    <property type="project" value="UniProtKB-KW"/>
</dbReference>
<comment type="caution">
    <text evidence="9">The sequence shown here is derived from an EMBL/GenBank/DDBJ whole genome shotgun (WGS) entry which is preliminary data.</text>
</comment>
<gene>
    <name evidence="9" type="ORF">Z043_109325</name>
</gene>
<keyword evidence="2 4" id="KW-1015">Disulfide bond</keyword>
<dbReference type="PRINTS" id="PR00722">
    <property type="entry name" value="CHYMOTRYPSIN"/>
</dbReference>
<keyword evidence="6" id="KW-0812">Transmembrane</keyword>
<feature type="domain" description="Peptidase S1" evidence="8">
    <location>
        <begin position="1263"/>
        <end position="1532"/>
    </location>
</feature>
<keyword evidence="6" id="KW-0472">Membrane</keyword>
<dbReference type="PANTHER" id="PTHR24251">
    <property type="entry name" value="OVOCHYMASE-RELATED"/>
    <property type="match status" value="1"/>
</dbReference>
<feature type="domain" description="CUB" evidence="7">
    <location>
        <begin position="154"/>
        <end position="264"/>
    </location>
</feature>
<feature type="domain" description="CUB" evidence="7">
    <location>
        <begin position="1052"/>
        <end position="1188"/>
    </location>
</feature>
<dbReference type="GO" id="GO:0004252">
    <property type="term" value="F:serine-type endopeptidase activity"/>
    <property type="evidence" value="ECO:0007669"/>
    <property type="project" value="InterPro"/>
</dbReference>
<dbReference type="SUPFAM" id="SSF50494">
    <property type="entry name" value="Trypsin-like serine proteases"/>
    <property type="match status" value="2"/>
</dbReference>
<dbReference type="PROSITE" id="PS00135">
    <property type="entry name" value="TRYPSIN_SER"/>
    <property type="match status" value="2"/>
</dbReference>
<evidence type="ECO:0000313" key="9">
    <source>
        <dbReference type="EMBL" id="KPP71736.1"/>
    </source>
</evidence>
<dbReference type="CDD" id="cd00190">
    <property type="entry name" value="Tryp_SPc"/>
    <property type="match status" value="2"/>
</dbReference>
<evidence type="ECO:0000256" key="6">
    <source>
        <dbReference type="SAM" id="Phobius"/>
    </source>
</evidence>
<evidence type="ECO:0000256" key="3">
    <source>
        <dbReference type="ARBA" id="ARBA00024195"/>
    </source>
</evidence>
<name>A0A0P7VEG2_SCLFO</name>
<evidence type="ECO:0000256" key="2">
    <source>
        <dbReference type="ARBA" id="ARBA00023157"/>
    </source>
</evidence>
<comment type="caution">
    <text evidence="4">Lacks conserved residue(s) required for the propagation of feature annotation.</text>
</comment>
<reference evidence="9 10" key="1">
    <citation type="submission" date="2015-08" db="EMBL/GenBank/DDBJ databases">
        <title>The genome of the Asian arowana (Scleropages formosus).</title>
        <authorList>
            <person name="Tan M.H."/>
            <person name="Gan H.M."/>
            <person name="Croft L.J."/>
            <person name="Austin C.M."/>
        </authorList>
    </citation>
    <scope>NUCLEOTIDE SEQUENCE [LARGE SCALE GENOMIC DNA]</scope>
    <source>
        <strain evidence="9">Aro1</strain>
    </source>
</reference>
<dbReference type="FunFam" id="2.60.120.290:FF:000013">
    <property type="entry name" value="Membrane frizzled-related protein"/>
    <property type="match status" value="1"/>
</dbReference>
<feature type="disulfide bond" evidence="4">
    <location>
        <begin position="1052"/>
        <end position="1079"/>
    </location>
</feature>